<feature type="region of interest" description="Disordered" evidence="1">
    <location>
        <begin position="1"/>
        <end position="30"/>
    </location>
</feature>
<proteinExistence type="predicted"/>
<gene>
    <name evidence="2" type="ORF">HXK21_02695</name>
</gene>
<evidence type="ECO:0000313" key="3">
    <source>
        <dbReference type="Proteomes" id="UP000704068"/>
    </source>
</evidence>
<evidence type="ECO:0000256" key="1">
    <source>
        <dbReference type="SAM" id="MobiDB-lite"/>
    </source>
</evidence>
<dbReference type="EMBL" id="JABZGR010000004">
    <property type="protein sequence ID" value="MBF0969938.1"/>
    <property type="molecule type" value="Genomic_DNA"/>
</dbReference>
<evidence type="ECO:0000313" key="2">
    <source>
        <dbReference type="EMBL" id="MBF0969938.1"/>
    </source>
</evidence>
<reference evidence="2" key="1">
    <citation type="submission" date="2020-04" db="EMBL/GenBank/DDBJ databases">
        <title>Deep metagenomics examines the oral microbiome during advanced dental caries in children, revealing novel taxa and co-occurrences with host molecules.</title>
        <authorList>
            <person name="Baker J.L."/>
            <person name="Morton J.T."/>
            <person name="Dinis M."/>
            <person name="Alvarez R."/>
            <person name="Tran N.C."/>
            <person name="Knight R."/>
            <person name="Edlund A."/>
        </authorList>
    </citation>
    <scope>NUCLEOTIDE SEQUENCE</scope>
    <source>
        <strain evidence="2">JCVI_34_bin.1</strain>
    </source>
</reference>
<organism evidence="2 3">
    <name type="scientific">Alloprevotella tannerae</name>
    <dbReference type="NCBI Taxonomy" id="76122"/>
    <lineage>
        <taxon>Bacteria</taxon>
        <taxon>Pseudomonadati</taxon>
        <taxon>Bacteroidota</taxon>
        <taxon>Bacteroidia</taxon>
        <taxon>Bacteroidales</taxon>
        <taxon>Prevotellaceae</taxon>
        <taxon>Alloprevotella</taxon>
    </lineage>
</organism>
<sequence>MAKTAGPFSGKPSSPLHLLPPNDDLLPANDRLLAPNDGLLPPNDKYHHFERPVADLLASPQAAYAAPAPPAANSARGEPRRDQA</sequence>
<dbReference type="AlphaFoldDB" id="A0A929WZD7"/>
<protein>
    <submittedName>
        <fullName evidence="2">Uncharacterized protein</fullName>
    </submittedName>
</protein>
<feature type="compositionally biased region" description="Low complexity" evidence="1">
    <location>
        <begin position="12"/>
        <end position="30"/>
    </location>
</feature>
<dbReference type="Proteomes" id="UP000704068">
    <property type="component" value="Unassembled WGS sequence"/>
</dbReference>
<comment type="caution">
    <text evidence="2">The sequence shown here is derived from an EMBL/GenBank/DDBJ whole genome shotgun (WGS) entry which is preliminary data.</text>
</comment>
<feature type="compositionally biased region" description="Low complexity" evidence="1">
    <location>
        <begin position="60"/>
        <end position="75"/>
    </location>
</feature>
<feature type="region of interest" description="Disordered" evidence="1">
    <location>
        <begin position="60"/>
        <end position="84"/>
    </location>
</feature>
<dbReference type="RefSeq" id="WP_303763115.1">
    <property type="nucleotide sequence ID" value="NZ_JABZGR010000004.1"/>
</dbReference>
<name>A0A929WZD7_9BACT</name>
<accession>A0A929WZD7</accession>